<feature type="transmembrane region" description="Helical" evidence="1">
    <location>
        <begin position="454"/>
        <end position="475"/>
    </location>
</feature>
<reference evidence="2 3" key="1">
    <citation type="submission" date="2020-08" db="EMBL/GenBank/DDBJ databases">
        <title>Draft genome sequencing of an Anaerocolumna strain isolated from anoxic soil subjected to BSD treatment.</title>
        <authorList>
            <person name="Uek A."/>
            <person name="Tonouchi A."/>
        </authorList>
    </citation>
    <scope>NUCLEOTIDE SEQUENCE [LARGE SCALE GENOMIC DNA]</scope>
    <source>
        <strain evidence="2 3">CTTW</strain>
    </source>
</reference>
<evidence type="ECO:0000256" key="1">
    <source>
        <dbReference type="SAM" id="Phobius"/>
    </source>
</evidence>
<evidence type="ECO:0000313" key="3">
    <source>
        <dbReference type="Proteomes" id="UP000515703"/>
    </source>
</evidence>
<reference evidence="2 3" key="2">
    <citation type="submission" date="2020-08" db="EMBL/GenBank/DDBJ databases">
        <authorList>
            <person name="Ueki A."/>
            <person name="Tonouchi A."/>
        </authorList>
    </citation>
    <scope>NUCLEOTIDE SEQUENCE [LARGE SCALE GENOMIC DNA]</scope>
    <source>
        <strain evidence="2 3">CTTW</strain>
    </source>
</reference>
<keyword evidence="1" id="KW-1133">Transmembrane helix</keyword>
<feature type="transmembrane region" description="Helical" evidence="1">
    <location>
        <begin position="625"/>
        <end position="645"/>
    </location>
</feature>
<dbReference type="Proteomes" id="UP000515703">
    <property type="component" value="Chromosome"/>
</dbReference>
<organism evidence="2 3">
    <name type="scientific">Anaerocolumna chitinilytica</name>
    <dbReference type="NCBI Taxonomy" id="1727145"/>
    <lineage>
        <taxon>Bacteria</taxon>
        <taxon>Bacillati</taxon>
        <taxon>Bacillota</taxon>
        <taxon>Clostridia</taxon>
        <taxon>Lachnospirales</taxon>
        <taxon>Lachnospiraceae</taxon>
        <taxon>Anaerocolumna</taxon>
    </lineage>
</organism>
<dbReference type="KEGG" id="acht:bsdcttw_46360"/>
<keyword evidence="3" id="KW-1185">Reference proteome</keyword>
<sequence>MSDGTLRFDTKIDTEGIDKGTKSVKGALKSFVNSLSAMGSDANKAFDISGATSEANVKIQELVGEIDRYRDSLYYLEKQGKYFGDKEYDQAYSKLSRLEGELNTYKKSLSSVDTAQKSVSKSANKTGKIIDSMSKSTNNGHMSMLKMLKMSLLFSVVFRALSAATQAVTEGFQNLAQFSKQTNKDISTLSTSGLTLKNSFATALAPILTAITPALQTLINYLAQAITTAGQFFAVFFNGATTFTKAKEAQVDYAASLKKTAKEAEKSLSPIDKLNMVSDSSGGGNDTPGVPKPSQMFENVPIDSKITNFVKDLKKQLEPLIKAFDRFKVAITPFAKNVGAGLKWFLDNVIIPLGKWTVTSLIPGFLDALGSGIGVLNSVIEVFKPYGLWLWDNFLEPIAKWTGGSIITGLKMLTDGLNSLSKWMMDNKELVATTVIAIGTFFAAFKVAEFLIAIAPLITALGGFITSGGILTAILSGLATVLAAITSPVAILAAMIALLVYGFVDLYNSSEKFRNSVADLGKTWGTALKPIADFVGTLFTDAWDKVLRPVIDFFVNTLFPQLMSTVETFWQRILVPLANFIGIVLQPVFKILGDILTQLWKNIVLPLANAVGATLKQAWDAIYSILNKTVMPIFSNLIALLTFLWKNLINPIIDVLWKNFKPAFDGVFKDIGDTINGLKGVLTGVLQFITGVLTGDWKKAWEGLKAIVKGVFDSLEAFANSPLRAILNMVYGFIYSIIDGVNTLINAINKINIKIPKTPFSDAYQIGFNLKTIDKPKVPALATGAVIPPNSQFLALLGDQKKGVNIEAPLDTIVEAFKKVGGNSNGENVMFHITLMLQSGKILLDTIVEAEKEVSNQTGKPAFQY</sequence>
<keyword evidence="1" id="KW-0812">Transmembrane</keyword>
<feature type="transmembrane region" description="Helical" evidence="1">
    <location>
        <begin position="430"/>
        <end position="448"/>
    </location>
</feature>
<name>A0A7M3SAH8_9FIRM</name>
<dbReference type="EMBL" id="AP023368">
    <property type="protein sequence ID" value="BCK01596.1"/>
    <property type="molecule type" value="Genomic_DNA"/>
</dbReference>
<keyword evidence="1" id="KW-0472">Membrane</keyword>
<protein>
    <submittedName>
        <fullName evidence="2">Uncharacterized protein</fullName>
    </submittedName>
</protein>
<dbReference type="AlphaFoldDB" id="A0A7M3SAH8"/>
<accession>A0A7M3SAH8</accession>
<dbReference type="InterPro" id="IPR016024">
    <property type="entry name" value="ARM-type_fold"/>
</dbReference>
<feature type="transmembrane region" description="Helical" evidence="1">
    <location>
        <begin position="482"/>
        <end position="504"/>
    </location>
</feature>
<proteinExistence type="predicted"/>
<evidence type="ECO:0000313" key="2">
    <source>
        <dbReference type="EMBL" id="BCK01596.1"/>
    </source>
</evidence>
<dbReference type="SUPFAM" id="SSF48371">
    <property type="entry name" value="ARM repeat"/>
    <property type="match status" value="1"/>
</dbReference>
<gene>
    <name evidence="2" type="ORF">bsdcttw_46360</name>
</gene>
<dbReference type="RefSeq" id="WP_185257142.1">
    <property type="nucleotide sequence ID" value="NZ_AP023368.1"/>
</dbReference>